<keyword evidence="2" id="KW-1185">Reference proteome</keyword>
<accession>A0A556QKL3</accession>
<gene>
    <name evidence="1" type="ORF">FPL22_13650</name>
</gene>
<dbReference type="EMBL" id="VMBG01000002">
    <property type="protein sequence ID" value="TSJ77142.1"/>
    <property type="molecule type" value="Genomic_DNA"/>
</dbReference>
<proteinExistence type="predicted"/>
<dbReference type="Proteomes" id="UP000315648">
    <property type="component" value="Unassembled WGS sequence"/>
</dbReference>
<dbReference type="AlphaFoldDB" id="A0A556QKL3"/>
<comment type="caution">
    <text evidence="1">The sequence shown here is derived from an EMBL/GenBank/DDBJ whole genome shotgun (WGS) entry which is preliminary data.</text>
</comment>
<organism evidence="1 2">
    <name type="scientific">Rariglobus hedericola</name>
    <dbReference type="NCBI Taxonomy" id="2597822"/>
    <lineage>
        <taxon>Bacteria</taxon>
        <taxon>Pseudomonadati</taxon>
        <taxon>Verrucomicrobiota</taxon>
        <taxon>Opitutia</taxon>
        <taxon>Opitutales</taxon>
        <taxon>Opitutaceae</taxon>
        <taxon>Rariglobus</taxon>
    </lineage>
</organism>
<evidence type="ECO:0000313" key="2">
    <source>
        <dbReference type="Proteomes" id="UP000315648"/>
    </source>
</evidence>
<dbReference type="RefSeq" id="WP_144230963.1">
    <property type="nucleotide sequence ID" value="NZ_CBCRVV010000011.1"/>
</dbReference>
<sequence>MINLLIFAKKSSGVERFFELFLRGNARLPQDRGLAFTTNFRMVRNRFTAMTSRNTNARAMIIGMIIISRRPGHGRIA</sequence>
<evidence type="ECO:0000313" key="1">
    <source>
        <dbReference type="EMBL" id="TSJ77142.1"/>
    </source>
</evidence>
<name>A0A556QKL3_9BACT</name>
<protein>
    <submittedName>
        <fullName evidence="1">Uncharacterized protein</fullName>
    </submittedName>
</protein>
<reference evidence="1 2" key="1">
    <citation type="submission" date="2019-07" db="EMBL/GenBank/DDBJ databases">
        <title>Description of 53C-WASEF.</title>
        <authorList>
            <person name="Pitt A."/>
            <person name="Hahn M.W."/>
        </authorList>
    </citation>
    <scope>NUCLEOTIDE SEQUENCE [LARGE SCALE GENOMIC DNA]</scope>
    <source>
        <strain evidence="1 2">53C-WASEF</strain>
    </source>
</reference>